<sequence length="439" mass="49292">MRIVFTALLSLALFTPGYAQTLDKAKLDQFFDRLAEKNKAMGSLTITKDGQMLYARSIGYSQINGTEKKLLTRSSRYRVGSVTKMFTAVMIFQLVEEGKLKLTDNLDKFFPQVPNANKITIAHILAHRSGIHEVSGDREFRTRRLDGMTKDELLALVVNSKPDFEPDAKDAYSNTGFQLLGMLIEKLTGQSYQEALQERITSKIGLKDTYLAMGNIDVNKNECFSYRYYLDWKQEPQTHASLLFGSGALISTPADLATFIQTLFNLKLVSKESLDQMKQNTLGMQTFTYHGKTFYGHTGGVDNFGSWLVYLPEEKLALAYTSNAKVYPVAKIIDGVFDIYYNKPFTIPDFEAITVNPDVLDKYVGVYSIPGAPMKFTFSRDGATLYVQMTGQSAIPLEPITHDKFGIESAGIVFEFDAAGSQLIQKRNGRERVLTKENQ</sequence>
<feature type="chain" id="PRO_5046047862" evidence="1">
    <location>
        <begin position="20"/>
        <end position="439"/>
    </location>
</feature>
<dbReference type="InterPro" id="IPR050491">
    <property type="entry name" value="AmpC-like"/>
</dbReference>
<dbReference type="InterPro" id="IPR001466">
    <property type="entry name" value="Beta-lactam-related"/>
</dbReference>
<proteinExistence type="predicted"/>
<organism evidence="3 4">
    <name type="scientific">Spirosoma soli</name>
    <dbReference type="NCBI Taxonomy" id="1770529"/>
    <lineage>
        <taxon>Bacteria</taxon>
        <taxon>Pseudomonadati</taxon>
        <taxon>Bacteroidota</taxon>
        <taxon>Cytophagia</taxon>
        <taxon>Cytophagales</taxon>
        <taxon>Cytophagaceae</taxon>
        <taxon>Spirosoma</taxon>
    </lineage>
</organism>
<dbReference type="Gene3D" id="3.40.710.10">
    <property type="entry name" value="DD-peptidase/beta-lactamase superfamily"/>
    <property type="match status" value="1"/>
</dbReference>
<dbReference type="GO" id="GO:0016787">
    <property type="term" value="F:hydrolase activity"/>
    <property type="evidence" value="ECO:0007669"/>
    <property type="project" value="UniProtKB-KW"/>
</dbReference>
<name>A0ABW5M6M7_9BACT</name>
<gene>
    <name evidence="3" type="ORF">ACFSUS_14535</name>
</gene>
<dbReference type="RefSeq" id="WP_381523757.1">
    <property type="nucleotide sequence ID" value="NZ_JBHULN010000008.1"/>
</dbReference>
<dbReference type="PANTHER" id="PTHR46825:SF9">
    <property type="entry name" value="BETA-LACTAMASE-RELATED DOMAIN-CONTAINING PROTEIN"/>
    <property type="match status" value="1"/>
</dbReference>
<keyword evidence="1" id="KW-0732">Signal</keyword>
<dbReference type="Proteomes" id="UP001597469">
    <property type="component" value="Unassembled WGS sequence"/>
</dbReference>
<keyword evidence="3" id="KW-0378">Hydrolase</keyword>
<keyword evidence="4" id="KW-1185">Reference proteome</keyword>
<accession>A0ABW5M6M7</accession>
<evidence type="ECO:0000256" key="1">
    <source>
        <dbReference type="SAM" id="SignalP"/>
    </source>
</evidence>
<dbReference type="PANTHER" id="PTHR46825">
    <property type="entry name" value="D-ALANYL-D-ALANINE-CARBOXYPEPTIDASE/ENDOPEPTIDASE AMPH"/>
    <property type="match status" value="1"/>
</dbReference>
<protein>
    <submittedName>
        <fullName evidence="3">Serine hydrolase domain-containing protein</fullName>
        <ecNumber evidence="3">3.-.-.-</ecNumber>
    </submittedName>
</protein>
<dbReference type="EMBL" id="JBHULN010000008">
    <property type="protein sequence ID" value="MFD2571858.1"/>
    <property type="molecule type" value="Genomic_DNA"/>
</dbReference>
<comment type="caution">
    <text evidence="3">The sequence shown here is derived from an EMBL/GenBank/DDBJ whole genome shotgun (WGS) entry which is preliminary data.</text>
</comment>
<evidence type="ECO:0000313" key="3">
    <source>
        <dbReference type="EMBL" id="MFD2571858.1"/>
    </source>
</evidence>
<feature type="domain" description="Beta-lactamase-related" evidence="2">
    <location>
        <begin position="29"/>
        <end position="327"/>
    </location>
</feature>
<dbReference type="Pfam" id="PF00144">
    <property type="entry name" value="Beta-lactamase"/>
    <property type="match status" value="1"/>
</dbReference>
<dbReference type="InterPro" id="IPR012338">
    <property type="entry name" value="Beta-lactam/transpept-like"/>
</dbReference>
<dbReference type="EC" id="3.-.-.-" evidence="3"/>
<reference evidence="4" key="1">
    <citation type="journal article" date="2019" name="Int. J. Syst. Evol. Microbiol.">
        <title>The Global Catalogue of Microorganisms (GCM) 10K type strain sequencing project: providing services to taxonomists for standard genome sequencing and annotation.</title>
        <authorList>
            <consortium name="The Broad Institute Genomics Platform"/>
            <consortium name="The Broad Institute Genome Sequencing Center for Infectious Disease"/>
            <person name="Wu L."/>
            <person name="Ma J."/>
        </authorList>
    </citation>
    <scope>NUCLEOTIDE SEQUENCE [LARGE SCALE GENOMIC DNA]</scope>
    <source>
        <strain evidence="4">KCTC 42805</strain>
    </source>
</reference>
<evidence type="ECO:0000259" key="2">
    <source>
        <dbReference type="Pfam" id="PF00144"/>
    </source>
</evidence>
<feature type="signal peptide" evidence="1">
    <location>
        <begin position="1"/>
        <end position="19"/>
    </location>
</feature>
<dbReference type="SUPFAM" id="SSF56601">
    <property type="entry name" value="beta-lactamase/transpeptidase-like"/>
    <property type="match status" value="1"/>
</dbReference>
<evidence type="ECO:0000313" key="4">
    <source>
        <dbReference type="Proteomes" id="UP001597469"/>
    </source>
</evidence>